<dbReference type="InterPro" id="IPR014756">
    <property type="entry name" value="Ig_E-set"/>
</dbReference>
<dbReference type="Proteomes" id="UP001497522">
    <property type="component" value="Chromosome 10"/>
</dbReference>
<dbReference type="Pfam" id="PF00722">
    <property type="entry name" value="Glyco_hydro_16"/>
    <property type="match status" value="1"/>
</dbReference>
<dbReference type="EMBL" id="OZ023711">
    <property type="protein sequence ID" value="CAK9859516.1"/>
    <property type="molecule type" value="Genomic_DNA"/>
</dbReference>
<evidence type="ECO:0000256" key="1">
    <source>
        <dbReference type="ARBA" id="ARBA00012152"/>
    </source>
</evidence>
<dbReference type="InterPro" id="IPR037293">
    <property type="entry name" value="Gal_Oxidase_central_sf"/>
</dbReference>
<dbReference type="PANTHER" id="PTHR32208:SF99">
    <property type="entry name" value="GLYOXAL OR GALACTOSE OXIDASE"/>
    <property type="match status" value="1"/>
</dbReference>
<keyword evidence="3 6" id="KW-0732">Signal</keyword>
<dbReference type="Gene3D" id="2.60.120.200">
    <property type="match status" value="1"/>
</dbReference>
<sequence>MSCWTALRSLSAATQVGILFTLLLVQLGEEVAAAAGNGGSWEVVVQNAGIASMHTAVTHYGNVVLLDRTNIGPSQLPLPPGVCRNNPQDRVSKHDCTAHSAVYTPGTNNIRPLFIFTDTWCSSGQFRADGTLVQTGGDADGNSKIRTYSPCPSSGTCNWVETTTPLQLGRWYASNQQLPDGTEIVVGGRGAFTVEFVPANGRGQYNVPLLTATNDAQNDNYYPFVHLLPNNELFIFANRDSILYNWQTHTTVKNFPTIPGEPRNYPSAGSSVMLPATAASGWTYAEILICGGSQFGAFQNPSRQLPASQTCGRILPLAKNPAWVMENMPTRRNMGDMVLLPTRQVLIINGAENGSQGWGDATNAVLNPVLYNPGFAAGTRFQTMTATTIPRVYHSTANLLPDGRILVAGSNTHQFYTFTQPFPTELRIEAYSPPYLTQGAAQPAIVSAPAAIGYGQSFAVTVSFSAVPSGVIELNLLSAPFVTHSYAQGQRLLQLGVSAPTKVAGGYSITTTSPPSAVIAPSAYYMLFAVANGVPSVAAWLVLSSSSSSYSLAALFNIYYDAAFFSELVFFSAVAGTAVQSVNMYLFGYFRVGLKLVPNDSAGVLTAFYLSSGGNAHDEFDFEFLGNSSGQPYVLQTNIFAAGVGGREQRINLWFDPRADFHTYTVIWNPQSLSMYVDDVMIRVFQNHENEGQAYPNSQGLGVYSSSFEASSWVTQGGKVPIDYSQAPFVSSYSNYGIDSCVFEATSPTACSNPPSGTWWNAQEYQSVPSYRVTQLQWVKTNYMIYNYCTDTARYPTPPFECTAPLF</sequence>
<dbReference type="InterPro" id="IPR009880">
    <property type="entry name" value="Glyoxal_oxidase_N"/>
</dbReference>
<dbReference type="SUPFAM" id="SSF81296">
    <property type="entry name" value="E set domains"/>
    <property type="match status" value="1"/>
</dbReference>
<accession>A0ABP1AAE8</accession>
<feature type="chain" id="PRO_5047478059" description="xyloglucan:xyloglucosyl transferase" evidence="6">
    <location>
        <begin position="29"/>
        <end position="807"/>
    </location>
</feature>
<gene>
    <name evidence="8" type="ORF">CSSPJE1EN2_LOCUS2511</name>
</gene>
<evidence type="ECO:0000259" key="7">
    <source>
        <dbReference type="PROSITE" id="PS51762"/>
    </source>
</evidence>
<dbReference type="InterPro" id="IPR000757">
    <property type="entry name" value="Beta-glucanase-like"/>
</dbReference>
<dbReference type="InterPro" id="IPR011043">
    <property type="entry name" value="Gal_Oxase/kelch_b-propeller"/>
</dbReference>
<protein>
    <recommendedName>
        <fullName evidence="1">xyloglucan:xyloglucosyl transferase</fullName>
        <ecNumber evidence="1">2.4.1.207</ecNumber>
    </recommendedName>
</protein>
<dbReference type="CDD" id="cd02851">
    <property type="entry name" value="E_set_GO_C"/>
    <property type="match status" value="1"/>
</dbReference>
<feature type="signal peptide" evidence="6">
    <location>
        <begin position="1"/>
        <end position="28"/>
    </location>
</feature>
<comment type="catalytic activity">
    <reaction evidence="5">
        <text>breaks a beta-(1-&gt;4) bond in the backbone of a xyloglucan and transfers the xyloglucanyl segment on to O-4 of the non-reducing terminal glucose residue of an acceptor, which can be a xyloglucan or an oligosaccharide of xyloglucan.</text>
        <dbReference type="EC" id="2.4.1.207"/>
    </reaction>
</comment>
<feature type="domain" description="GH16" evidence="7">
    <location>
        <begin position="507"/>
        <end position="733"/>
    </location>
</feature>
<dbReference type="SUPFAM" id="SSF50965">
    <property type="entry name" value="Galactose oxidase, central domain"/>
    <property type="match status" value="1"/>
</dbReference>
<dbReference type="InterPro" id="IPR016455">
    <property type="entry name" value="XTH"/>
</dbReference>
<name>A0ABP1AAE8_9BRYO</name>
<evidence type="ECO:0000256" key="6">
    <source>
        <dbReference type="SAM" id="SignalP"/>
    </source>
</evidence>
<evidence type="ECO:0000256" key="4">
    <source>
        <dbReference type="ARBA" id="ARBA00023157"/>
    </source>
</evidence>
<dbReference type="InterPro" id="IPR010713">
    <property type="entry name" value="XET_C"/>
</dbReference>
<keyword evidence="4" id="KW-1015">Disulfide bond</keyword>
<reference evidence="8" key="1">
    <citation type="submission" date="2024-03" db="EMBL/GenBank/DDBJ databases">
        <authorList>
            <consortium name="ELIXIR-Norway"/>
            <consortium name="Elixir Norway"/>
        </authorList>
    </citation>
    <scope>NUCLEOTIDE SEQUENCE</scope>
</reference>
<dbReference type="Gene3D" id="2.130.10.80">
    <property type="entry name" value="Galactose oxidase/kelch, beta-propeller"/>
    <property type="match status" value="1"/>
</dbReference>
<dbReference type="InterPro" id="IPR015202">
    <property type="entry name" value="GO-like_E_set"/>
</dbReference>
<dbReference type="Pfam" id="PF06955">
    <property type="entry name" value="XET_C"/>
    <property type="match status" value="1"/>
</dbReference>
<dbReference type="PANTHER" id="PTHR32208">
    <property type="entry name" value="SECRETED PROTEIN-RELATED"/>
    <property type="match status" value="1"/>
</dbReference>
<proteinExistence type="predicted"/>
<evidence type="ECO:0000256" key="3">
    <source>
        <dbReference type="ARBA" id="ARBA00022729"/>
    </source>
</evidence>
<dbReference type="CDD" id="cd02176">
    <property type="entry name" value="GH16_XET"/>
    <property type="match status" value="1"/>
</dbReference>
<evidence type="ECO:0000313" key="9">
    <source>
        <dbReference type="Proteomes" id="UP001497522"/>
    </source>
</evidence>
<evidence type="ECO:0000256" key="5">
    <source>
        <dbReference type="ARBA" id="ARBA00034022"/>
    </source>
</evidence>
<keyword evidence="9" id="KW-1185">Reference proteome</keyword>
<dbReference type="Pfam" id="PF09118">
    <property type="entry name" value="GO-like_E_set"/>
    <property type="match status" value="1"/>
</dbReference>
<dbReference type="Pfam" id="PF07250">
    <property type="entry name" value="Glyoxal_oxid_N"/>
    <property type="match status" value="1"/>
</dbReference>
<keyword evidence="2" id="KW-0808">Transferase</keyword>
<dbReference type="InterPro" id="IPR013320">
    <property type="entry name" value="ConA-like_dom_sf"/>
</dbReference>
<organism evidence="8 9">
    <name type="scientific">Sphagnum jensenii</name>
    <dbReference type="NCBI Taxonomy" id="128206"/>
    <lineage>
        <taxon>Eukaryota</taxon>
        <taxon>Viridiplantae</taxon>
        <taxon>Streptophyta</taxon>
        <taxon>Embryophyta</taxon>
        <taxon>Bryophyta</taxon>
        <taxon>Sphagnophytina</taxon>
        <taxon>Sphagnopsida</taxon>
        <taxon>Sphagnales</taxon>
        <taxon>Sphagnaceae</taxon>
        <taxon>Sphagnum</taxon>
    </lineage>
</organism>
<dbReference type="InterPro" id="IPR013783">
    <property type="entry name" value="Ig-like_fold"/>
</dbReference>
<dbReference type="PROSITE" id="PS51762">
    <property type="entry name" value="GH16_2"/>
    <property type="match status" value="1"/>
</dbReference>
<dbReference type="Gene3D" id="2.60.40.10">
    <property type="entry name" value="Immunoglobulins"/>
    <property type="match status" value="1"/>
</dbReference>
<dbReference type="EC" id="2.4.1.207" evidence="1"/>
<evidence type="ECO:0000313" key="8">
    <source>
        <dbReference type="EMBL" id="CAK9859516.1"/>
    </source>
</evidence>
<evidence type="ECO:0000256" key="2">
    <source>
        <dbReference type="ARBA" id="ARBA00022679"/>
    </source>
</evidence>
<dbReference type="SUPFAM" id="SSF49899">
    <property type="entry name" value="Concanavalin A-like lectins/glucanases"/>
    <property type="match status" value="1"/>
</dbReference>